<dbReference type="GO" id="GO:0004571">
    <property type="term" value="F:mannosyl-oligosaccharide 1,2-alpha-mannosidase activity"/>
    <property type="evidence" value="ECO:0007669"/>
    <property type="project" value="UniProtKB-EC"/>
</dbReference>
<feature type="disulfide bond" evidence="13">
    <location>
        <begin position="316"/>
        <end position="345"/>
    </location>
</feature>
<keyword evidence="7" id="KW-0325">Glycoprotein</keyword>
<feature type="active site" description="Proton donor" evidence="11">
    <location>
        <position position="359"/>
    </location>
</feature>
<evidence type="ECO:0000256" key="7">
    <source>
        <dbReference type="ARBA" id="ARBA00023180"/>
    </source>
</evidence>
<comment type="caution">
    <text evidence="16">The sequence shown here is derived from an EMBL/GenBank/DDBJ whole genome shotgun (WGS) entry which is preliminary data.</text>
</comment>
<dbReference type="InterPro" id="IPR012341">
    <property type="entry name" value="6hp_glycosidase-like_sf"/>
</dbReference>
<feature type="active site" evidence="11">
    <location>
        <position position="251"/>
    </location>
</feature>
<dbReference type="GO" id="GO:0005783">
    <property type="term" value="C:endoplasmic reticulum"/>
    <property type="evidence" value="ECO:0007669"/>
    <property type="project" value="TreeGrafter"/>
</dbReference>
<dbReference type="Pfam" id="PF01532">
    <property type="entry name" value="Glyco_hydro_47"/>
    <property type="match status" value="1"/>
</dbReference>
<evidence type="ECO:0000256" key="3">
    <source>
        <dbReference type="ARBA" id="ARBA00007658"/>
    </source>
</evidence>
<keyword evidence="5 14" id="KW-0378">Hydrolase</keyword>
<evidence type="ECO:0000256" key="6">
    <source>
        <dbReference type="ARBA" id="ARBA00023157"/>
    </source>
</evidence>
<evidence type="ECO:0000313" key="17">
    <source>
        <dbReference type="Proteomes" id="UP001215598"/>
    </source>
</evidence>
<name>A0AAD7J1U9_9AGAR</name>
<feature type="chain" id="PRO_5041998098" description="alpha-1,2-Mannosidase" evidence="15">
    <location>
        <begin position="20"/>
        <end position="526"/>
    </location>
</feature>
<evidence type="ECO:0000256" key="4">
    <source>
        <dbReference type="ARBA" id="ARBA00022729"/>
    </source>
</evidence>
<evidence type="ECO:0000256" key="11">
    <source>
        <dbReference type="PIRSR" id="PIRSR601382-1"/>
    </source>
</evidence>
<dbReference type="GO" id="GO:0036503">
    <property type="term" value="P:ERAD pathway"/>
    <property type="evidence" value="ECO:0007669"/>
    <property type="project" value="UniProtKB-ARBA"/>
</dbReference>
<dbReference type="SUPFAM" id="SSF48225">
    <property type="entry name" value="Seven-hairpin glycosidases"/>
    <property type="match status" value="1"/>
</dbReference>
<dbReference type="GO" id="GO:0005975">
    <property type="term" value="P:carbohydrate metabolic process"/>
    <property type="evidence" value="ECO:0007669"/>
    <property type="project" value="InterPro"/>
</dbReference>
<dbReference type="InterPro" id="IPR050749">
    <property type="entry name" value="Glycosyl_Hydrolase_47"/>
</dbReference>
<dbReference type="Proteomes" id="UP001215598">
    <property type="component" value="Unassembled WGS sequence"/>
</dbReference>
<keyword evidence="6 13" id="KW-1015">Disulfide bond</keyword>
<dbReference type="Gene3D" id="1.50.10.10">
    <property type="match status" value="1"/>
</dbReference>
<dbReference type="AlphaFoldDB" id="A0AAD7J1U9"/>
<feature type="active site" evidence="11">
    <location>
        <position position="397"/>
    </location>
</feature>
<dbReference type="EC" id="3.2.1.-" evidence="14"/>
<dbReference type="GO" id="GO:0005509">
    <property type="term" value="F:calcium ion binding"/>
    <property type="evidence" value="ECO:0007669"/>
    <property type="project" value="InterPro"/>
</dbReference>
<comment type="similarity">
    <text evidence="3 14">Belongs to the glycosyl hydrolase 47 family.</text>
</comment>
<feature type="binding site" evidence="12">
    <location>
        <position position="483"/>
    </location>
    <ligand>
        <name>Ca(2+)</name>
        <dbReference type="ChEBI" id="CHEBI:29108"/>
    </ligand>
</feature>
<keyword evidence="12" id="KW-0479">Metal-binding</keyword>
<evidence type="ECO:0000256" key="13">
    <source>
        <dbReference type="PIRSR" id="PIRSR601382-3"/>
    </source>
</evidence>
<comment type="cofactor">
    <cofactor evidence="1 12">
        <name>Ca(2+)</name>
        <dbReference type="ChEBI" id="CHEBI:29108"/>
    </cofactor>
</comment>
<dbReference type="InterPro" id="IPR036026">
    <property type="entry name" value="Seven-hairpin_glycosidases"/>
</dbReference>
<evidence type="ECO:0000256" key="12">
    <source>
        <dbReference type="PIRSR" id="PIRSR601382-2"/>
    </source>
</evidence>
<keyword evidence="4 15" id="KW-0732">Signal</keyword>
<gene>
    <name evidence="16" type="ORF">B0H16DRAFT_744861</name>
</gene>
<organism evidence="16 17">
    <name type="scientific">Mycena metata</name>
    <dbReference type="NCBI Taxonomy" id="1033252"/>
    <lineage>
        <taxon>Eukaryota</taxon>
        <taxon>Fungi</taxon>
        <taxon>Dikarya</taxon>
        <taxon>Basidiomycota</taxon>
        <taxon>Agaricomycotina</taxon>
        <taxon>Agaricomycetes</taxon>
        <taxon>Agaricomycetidae</taxon>
        <taxon>Agaricales</taxon>
        <taxon>Marasmiineae</taxon>
        <taxon>Mycenaceae</taxon>
        <taxon>Mycena</taxon>
    </lineage>
</organism>
<evidence type="ECO:0000313" key="16">
    <source>
        <dbReference type="EMBL" id="KAJ7754456.1"/>
    </source>
</evidence>
<comment type="catalytic activity">
    <reaction evidence="10">
        <text>N(4)-(alpha-D-Man-(1-&gt;2)-alpha-D-Man-(1-&gt;2)-alpha-D-Man-(1-&gt;3)-[alpha-D-Man-(1-&gt;2)-alpha-D-Man-(1-&gt;3)-[alpha-D-Man-(1-&gt;2)-alpha-D-Man-(1-&gt;6)]-alpha-D-Man-(1-&gt;6)]-beta-D-Man-(1-&gt;4)-beta-D-GlcNAc-(1-&gt;4)-beta-D-GlcNAc)-L-asparaginyl-[protein] (N-glucan mannose isomer 9A1,2,3B1,2,3) + 4 H2O = N(4)-(alpha-D-Man-(1-&gt;3)-[alpha-D-Man-(1-&gt;3)-[alpha-D-Man-(1-&gt;6)]-alpha-D-Man-(1-&gt;6)]-beta-D-Man-(1-&gt;4)-beta-D-GlcNAc-(1-&gt;4)-beta-D-GlcNAc)-L-asparaginyl-[protein] (N-glucan mannose isomer 5A1,2) + 4 beta-D-mannose</text>
        <dbReference type="Rhea" id="RHEA:56008"/>
        <dbReference type="Rhea" id="RHEA-COMP:14356"/>
        <dbReference type="Rhea" id="RHEA-COMP:14367"/>
        <dbReference type="ChEBI" id="CHEBI:15377"/>
        <dbReference type="ChEBI" id="CHEBI:28563"/>
        <dbReference type="ChEBI" id="CHEBI:59087"/>
        <dbReference type="ChEBI" id="CHEBI:139493"/>
        <dbReference type="EC" id="3.2.1.113"/>
    </reaction>
</comment>
<evidence type="ECO:0000256" key="1">
    <source>
        <dbReference type="ARBA" id="ARBA00001913"/>
    </source>
</evidence>
<comment type="catalytic activity">
    <reaction evidence="9">
        <text>N(4)-(alpha-D-Man-(1-&gt;2)-alpha-D-Man-(1-&gt;2)-alpha-D-Man-(1-&gt;3)-[alpha-D-Man-(1-&gt;3)-[alpha-D-Man-(1-&gt;2)-alpha-D-Man-(1-&gt;6)]-alpha-D-Man-(1-&gt;6)]-beta-D-Man-(1-&gt;4)-beta-D-GlcNAc-(1-&gt;4)-beta-D-GlcNAc)-L-asparaginyl-[protein] (N-glucan mannose isomer 8A1,2,3B1,3) + 3 H2O = N(4)-(alpha-D-Man-(1-&gt;3)-[alpha-D-Man-(1-&gt;3)-[alpha-D-Man-(1-&gt;6)]-alpha-D-Man-(1-&gt;6)]-beta-D-Man-(1-&gt;4)-beta-D-GlcNAc-(1-&gt;4)-beta-D-GlcNAc)-L-asparaginyl-[protein] (N-glucan mannose isomer 5A1,2) + 3 beta-D-mannose</text>
        <dbReference type="Rhea" id="RHEA:56028"/>
        <dbReference type="Rhea" id="RHEA-COMP:14358"/>
        <dbReference type="Rhea" id="RHEA-COMP:14367"/>
        <dbReference type="ChEBI" id="CHEBI:15377"/>
        <dbReference type="ChEBI" id="CHEBI:28563"/>
        <dbReference type="ChEBI" id="CHEBI:59087"/>
        <dbReference type="ChEBI" id="CHEBI:60628"/>
        <dbReference type="EC" id="3.2.1.113"/>
    </reaction>
</comment>
<dbReference type="PANTHER" id="PTHR11742">
    <property type="entry name" value="MANNOSYL-OLIGOSACCHARIDE ALPHA-1,2-MANNOSIDASE-RELATED"/>
    <property type="match status" value="1"/>
</dbReference>
<feature type="signal peptide" evidence="15">
    <location>
        <begin position="1"/>
        <end position="19"/>
    </location>
</feature>
<dbReference type="InterPro" id="IPR001382">
    <property type="entry name" value="Glyco_hydro_47"/>
</dbReference>
<accession>A0AAD7J1U9</accession>
<dbReference type="EMBL" id="JARKIB010000052">
    <property type="protein sequence ID" value="KAJ7754456.1"/>
    <property type="molecule type" value="Genomic_DNA"/>
</dbReference>
<keyword evidence="8 14" id="KW-0326">Glycosidase</keyword>
<proteinExistence type="inferred from homology"/>
<dbReference type="PRINTS" id="PR00747">
    <property type="entry name" value="GLYHDRLASE47"/>
</dbReference>
<dbReference type="GO" id="GO:0016020">
    <property type="term" value="C:membrane"/>
    <property type="evidence" value="ECO:0007669"/>
    <property type="project" value="InterPro"/>
</dbReference>
<reference evidence="16" key="1">
    <citation type="submission" date="2023-03" db="EMBL/GenBank/DDBJ databases">
        <title>Massive genome expansion in bonnet fungi (Mycena s.s.) driven by repeated elements and novel gene families across ecological guilds.</title>
        <authorList>
            <consortium name="Lawrence Berkeley National Laboratory"/>
            <person name="Harder C.B."/>
            <person name="Miyauchi S."/>
            <person name="Viragh M."/>
            <person name="Kuo A."/>
            <person name="Thoen E."/>
            <person name="Andreopoulos B."/>
            <person name="Lu D."/>
            <person name="Skrede I."/>
            <person name="Drula E."/>
            <person name="Henrissat B."/>
            <person name="Morin E."/>
            <person name="Kohler A."/>
            <person name="Barry K."/>
            <person name="LaButti K."/>
            <person name="Morin E."/>
            <person name="Salamov A."/>
            <person name="Lipzen A."/>
            <person name="Mereny Z."/>
            <person name="Hegedus B."/>
            <person name="Baldrian P."/>
            <person name="Stursova M."/>
            <person name="Weitz H."/>
            <person name="Taylor A."/>
            <person name="Grigoriev I.V."/>
            <person name="Nagy L.G."/>
            <person name="Martin F."/>
            <person name="Kauserud H."/>
        </authorList>
    </citation>
    <scope>NUCLEOTIDE SEQUENCE</scope>
    <source>
        <strain evidence="16">CBHHK182m</strain>
    </source>
</reference>
<evidence type="ECO:0000256" key="9">
    <source>
        <dbReference type="ARBA" id="ARBA00047669"/>
    </source>
</evidence>
<evidence type="ECO:0000256" key="8">
    <source>
        <dbReference type="ARBA" id="ARBA00023295"/>
    </source>
</evidence>
<protein>
    <recommendedName>
        <fullName evidence="14">alpha-1,2-Mannosidase</fullName>
        <ecNumber evidence="14">3.2.1.-</ecNumber>
    </recommendedName>
</protein>
<feature type="active site" description="Proton donor" evidence="11">
    <location>
        <position position="121"/>
    </location>
</feature>
<keyword evidence="17" id="KW-1185">Reference proteome</keyword>
<evidence type="ECO:0000256" key="5">
    <source>
        <dbReference type="ARBA" id="ARBA00022801"/>
    </source>
</evidence>
<evidence type="ECO:0000256" key="14">
    <source>
        <dbReference type="RuleBase" id="RU361193"/>
    </source>
</evidence>
<dbReference type="FunFam" id="1.50.10.10:FF:000047">
    <property type="entry name" value="Mannosyl-oligosaccharide alpha-1,2-mannosidase"/>
    <property type="match status" value="1"/>
</dbReference>
<evidence type="ECO:0000256" key="15">
    <source>
        <dbReference type="SAM" id="SignalP"/>
    </source>
</evidence>
<dbReference type="PANTHER" id="PTHR11742:SF101">
    <property type="entry name" value="MANNOSYL-OLIGOSACCHARIDE ALPHA-1,2-MANNOSIDASE 1B"/>
    <property type="match status" value="1"/>
</dbReference>
<evidence type="ECO:0000256" key="10">
    <source>
        <dbReference type="ARBA" id="ARBA00048605"/>
    </source>
</evidence>
<sequence length="526" mass="57592">MRFSSSVVLVLGLSSPSSAGVTVQKFGLKVPSKYAHRRADAVALFNTSYKAYRTYAFGHDDLSPVSKGFSDGRNGWGASIVDAMPTMVVMGLDEFFIEAVNFSAHIDFSKSQTSDTVSIFETTIRYVGGLLSAYELSGEKHSILVQKAQEVADKMAYGWVGNNSIPYGFLDFSSNTPTISTSNIAEAGTLSLEWYTLTKHTKNQTYADLTAKSVKHIANLPSPLPGLAAQGIDPTTGKFVGGYVTWGGGSDSYFEYLIKYARLTNTNDSTYINTWKTAVDSSIATLLRKSTVGNHSFLADFDDNRNIRPVGSHLACFYAGNWLLGGKLLENQTIIDLALELNEGCWATYAGTLTGIGPEAFAYITSDGMESINADQLAFYNEKGYYITSSQYIMRPEVLESNFHAWRVTGDTKYLDRAASAIDSFNKYLPATVAFAALNDVNSRNGGLIDDMQSFWFAEVLKYLYLTFDDPKRLSLDEWVFNTECQPFKAPPALNSYSGSGPYITNPRPFGVQPGVLPAVSPLSKV</sequence>
<evidence type="ECO:0000256" key="2">
    <source>
        <dbReference type="ARBA" id="ARBA00004922"/>
    </source>
</evidence>
<comment type="pathway">
    <text evidence="2">Protein modification; protein glycosylation.</text>
</comment>
<keyword evidence="12" id="KW-0106">Calcium</keyword>